<sequence>MLAGLVARHVVVVGDLEAVPAHMLDARHAELAPVRVVRGEDTVVGIDDDHRLRILFEIGDERAHVGREFARRNGNDRDGVVRVHERLGDDLPVWLPILP</sequence>
<comment type="caution">
    <text evidence="1">The sequence shown here is derived from an EMBL/GenBank/DDBJ whole genome shotgun (WGS) entry which is preliminary data.</text>
</comment>
<proteinExistence type="predicted"/>
<dbReference type="EMBL" id="VJSY01000074">
    <property type="protein sequence ID" value="MDR8757883.1"/>
    <property type="molecule type" value="Genomic_DNA"/>
</dbReference>
<accession>A0ABU2EE76</accession>
<evidence type="ECO:0000313" key="2">
    <source>
        <dbReference type="Proteomes" id="UP001248067"/>
    </source>
</evidence>
<organism evidence="1 2">
    <name type="scientific">Burkholderia pseudomultivorans</name>
    <dbReference type="NCBI Taxonomy" id="1207504"/>
    <lineage>
        <taxon>Bacteria</taxon>
        <taxon>Pseudomonadati</taxon>
        <taxon>Pseudomonadota</taxon>
        <taxon>Betaproteobacteria</taxon>
        <taxon>Burkholderiales</taxon>
        <taxon>Burkholderiaceae</taxon>
        <taxon>Burkholderia</taxon>
        <taxon>Burkholderia cepacia complex</taxon>
    </lineage>
</organism>
<reference evidence="1 2" key="1">
    <citation type="submission" date="2019-06" db="EMBL/GenBank/DDBJ databases">
        <title>Evolution of Burkholderia multivorans in the lungs of Cystic Fibrosis patients.</title>
        <authorList>
            <person name="Moreira L.M."/>
        </authorList>
    </citation>
    <scope>NUCLEOTIDE SEQUENCE [LARGE SCALE GENOMIC DNA]</scope>
    <source>
        <strain evidence="1 2">VC13239</strain>
    </source>
</reference>
<dbReference type="Proteomes" id="UP001248067">
    <property type="component" value="Unassembled WGS sequence"/>
</dbReference>
<name>A0ABU2EE76_9BURK</name>
<gene>
    <name evidence="1" type="ORF">FEQ00_06343</name>
</gene>
<evidence type="ECO:0000313" key="1">
    <source>
        <dbReference type="EMBL" id="MDR8757883.1"/>
    </source>
</evidence>
<keyword evidence="2" id="KW-1185">Reference proteome</keyword>
<protein>
    <submittedName>
        <fullName evidence="1">Uncharacterized protein</fullName>
    </submittedName>
</protein>